<evidence type="ECO:0000256" key="12">
    <source>
        <dbReference type="ARBA" id="ARBA00049506"/>
    </source>
</evidence>
<dbReference type="OrthoDB" id="20028at2759"/>
<dbReference type="UniPathway" id="UPA00378"/>
<dbReference type="GO" id="GO:0052925">
    <property type="term" value="F:dol-P-Man:Man(5)GlcNAc(2)-PP-Dol alpha-1,3-mannosyltransferase activity"/>
    <property type="evidence" value="ECO:0007669"/>
    <property type="project" value="UniProtKB-EC"/>
</dbReference>
<proteinExistence type="inferred from homology"/>
<feature type="transmembrane region" description="Helical" evidence="14">
    <location>
        <begin position="432"/>
        <end position="453"/>
    </location>
</feature>
<feature type="transmembrane region" description="Helical" evidence="14">
    <location>
        <begin position="250"/>
        <end position="274"/>
    </location>
</feature>
<feature type="transmembrane region" description="Helical" evidence="14">
    <location>
        <begin position="343"/>
        <end position="362"/>
    </location>
</feature>
<evidence type="ECO:0000256" key="4">
    <source>
        <dbReference type="ARBA" id="ARBA00015561"/>
    </source>
</evidence>
<dbReference type="EMBL" id="RSCE01000004">
    <property type="protein sequence ID" value="RSH83124.1"/>
    <property type="molecule type" value="Genomic_DNA"/>
</dbReference>
<evidence type="ECO:0000256" key="13">
    <source>
        <dbReference type="ARBA" id="ARBA00093457"/>
    </source>
</evidence>
<protein>
    <recommendedName>
        <fullName evidence="4 14">Dol-P-Man:Man(5)GlcNAc(2)-PP-Dol alpha-1,3-mannosyltransferase</fullName>
        <ecNumber evidence="3 14">2.4.1.258</ecNumber>
    </recommendedName>
    <alternativeName>
        <fullName evidence="14">Dol-P-Man-dependent alpha(1-3)-mannosyltransferase</fullName>
    </alternativeName>
</protein>
<keyword evidence="9 14" id="KW-1133">Transmembrane helix</keyword>
<evidence type="ECO:0000256" key="5">
    <source>
        <dbReference type="ARBA" id="ARBA00022676"/>
    </source>
</evidence>
<comment type="subcellular location">
    <subcellularLocation>
        <location evidence="1 14">Endoplasmic reticulum membrane</location>
        <topology evidence="1 14">Multi-pass membrane protein</topology>
    </subcellularLocation>
</comment>
<comment type="catalytic activity">
    <reaction evidence="12 14">
        <text>an alpha-D-Man-(1-&gt;2)-alpha-D-Man-(1-&gt;2)-alpha-D-Man-(1-&gt;3)-[alpha-D-Man-(1-&gt;6)]-beta-D-Man-(1-&gt;4)-beta-D-GlcNAc-(1-&gt;4)-alpha-D-GlcNAc-diphospho-di-trans,poly-cis-dolichol + a di-trans,poly-cis-dolichyl beta-D-mannosyl phosphate = an alpha-D-Man-(1-&gt;2)-alpha-D-Man-(1-&gt;2)-alpha-D-Man-(1-&gt;3)-[alpha-D-Man-(1-&gt;3)-alpha-D-Man-(1-&gt;6)]-beta-D-Man-(1-&gt;4)-beta-D-GlcNAc-(1-&gt;4)-alpha-D-GlcNAc-diphospho-di-trans,poly-cis-dolichol + a di-trans,poly-cis-dolichyl phosphate + H(+)</text>
        <dbReference type="Rhea" id="RHEA:29527"/>
        <dbReference type="Rhea" id="RHEA-COMP:19498"/>
        <dbReference type="Rhea" id="RHEA-COMP:19501"/>
        <dbReference type="Rhea" id="RHEA-COMP:19516"/>
        <dbReference type="Rhea" id="RHEA-COMP:19517"/>
        <dbReference type="ChEBI" id="CHEBI:15378"/>
        <dbReference type="ChEBI" id="CHEBI:57683"/>
        <dbReference type="ChEBI" id="CHEBI:58211"/>
        <dbReference type="ChEBI" id="CHEBI:132515"/>
        <dbReference type="ChEBI" id="CHEBI:132516"/>
        <dbReference type="EC" id="2.4.1.258"/>
    </reaction>
    <physiologicalReaction direction="left-to-right" evidence="12 14">
        <dbReference type="Rhea" id="RHEA:29528"/>
    </physiologicalReaction>
</comment>
<dbReference type="STRING" id="105984.A0A427XW95"/>
<organism evidence="16 17">
    <name type="scientific">Apiotrichum porosum</name>
    <dbReference type="NCBI Taxonomy" id="105984"/>
    <lineage>
        <taxon>Eukaryota</taxon>
        <taxon>Fungi</taxon>
        <taxon>Dikarya</taxon>
        <taxon>Basidiomycota</taxon>
        <taxon>Agaricomycotina</taxon>
        <taxon>Tremellomycetes</taxon>
        <taxon>Trichosporonales</taxon>
        <taxon>Trichosporonaceae</taxon>
        <taxon>Apiotrichum</taxon>
    </lineage>
</organism>
<dbReference type="RefSeq" id="XP_028477076.1">
    <property type="nucleotide sequence ID" value="XM_028622184.1"/>
</dbReference>
<evidence type="ECO:0000313" key="17">
    <source>
        <dbReference type="Proteomes" id="UP000279236"/>
    </source>
</evidence>
<evidence type="ECO:0000256" key="10">
    <source>
        <dbReference type="ARBA" id="ARBA00023136"/>
    </source>
</evidence>
<dbReference type="PANTHER" id="PTHR12646:SF0">
    <property type="entry name" value="DOL-P-MAN:MAN(5)GLCNAC(2)-PP-DOL ALPHA-1,3-MANNOSYLTRANSFERASE"/>
    <property type="match status" value="1"/>
</dbReference>
<comment type="function">
    <text evidence="11 14">Dol-P-Man:Man(5)GlcNAc(2)-PP-Dol alpha-1,3-mannosyltransferase that operates in the biosynthetic pathway of dolichol-linked oligosaccharides, the glycan precursors employed in protein asparagine (N)-glycosylation. The assembly of dolichol-linked oligosaccharides begins on the cytosolic side of the endoplasmic reticulum membrane and finishes in its lumen. The sequential addition of sugars to dolichol pyrophosphate produces dolichol-linked oligosaccharides containing fourteen sugars, including two GlcNAcs, nine mannoses and three glucoses. Once assembled, the oligosaccharide is transferred from the lipid to nascent proteins by oligosaccharyltransferases. In the lumen of the endoplasmic reticulum, adds the first dolichyl beta-D-mannosyl phosphate derived mannose in an alpha-1,3 linkage to Man(5)GlcNAc(2)-PP-dolichol to produce Man(6)GlcNAc(2)-PP-dolichol.</text>
</comment>
<dbReference type="AlphaFoldDB" id="A0A427XW95"/>
<evidence type="ECO:0000256" key="8">
    <source>
        <dbReference type="ARBA" id="ARBA00022824"/>
    </source>
</evidence>
<dbReference type="Pfam" id="PF05208">
    <property type="entry name" value="ALG3"/>
    <property type="match status" value="1"/>
</dbReference>
<dbReference type="GeneID" id="39591325"/>
<keyword evidence="5 14" id="KW-0328">Glycosyltransferase</keyword>
<evidence type="ECO:0000256" key="9">
    <source>
        <dbReference type="ARBA" id="ARBA00022989"/>
    </source>
</evidence>
<reference evidence="16 17" key="1">
    <citation type="submission" date="2018-11" db="EMBL/GenBank/DDBJ databases">
        <title>Genome sequence of Apiotrichum porosum DSM 27194.</title>
        <authorList>
            <person name="Aliyu H."/>
            <person name="Gorte O."/>
            <person name="Ochsenreither K."/>
        </authorList>
    </citation>
    <scope>NUCLEOTIDE SEQUENCE [LARGE SCALE GENOMIC DNA]</scope>
    <source>
        <strain evidence="16 17">DSM 27194</strain>
    </source>
</reference>
<comment type="pathway">
    <text evidence="2 14">Protein modification; protein glycosylation.</text>
</comment>
<name>A0A427XW95_9TREE</name>
<feature type="transmembrane region" description="Helical" evidence="14">
    <location>
        <begin position="177"/>
        <end position="196"/>
    </location>
</feature>
<keyword evidence="6 14" id="KW-0808">Transferase</keyword>
<feature type="region of interest" description="Disordered" evidence="15">
    <location>
        <begin position="1"/>
        <end position="57"/>
    </location>
</feature>
<dbReference type="Proteomes" id="UP000279236">
    <property type="component" value="Unassembled WGS sequence"/>
</dbReference>
<keyword evidence="7 14" id="KW-0812">Transmembrane</keyword>
<dbReference type="PANTHER" id="PTHR12646">
    <property type="entry name" value="NOT56 - RELATED"/>
    <property type="match status" value="1"/>
</dbReference>
<gene>
    <name evidence="16" type="primary">ALG3</name>
    <name evidence="16" type="ORF">EHS24_006782</name>
</gene>
<dbReference type="GO" id="GO:0005789">
    <property type="term" value="C:endoplasmic reticulum membrane"/>
    <property type="evidence" value="ECO:0007669"/>
    <property type="project" value="UniProtKB-SubCell"/>
</dbReference>
<keyword evidence="10 14" id="KW-0472">Membrane</keyword>
<evidence type="ECO:0000313" key="16">
    <source>
        <dbReference type="EMBL" id="RSH83124.1"/>
    </source>
</evidence>
<evidence type="ECO:0000256" key="6">
    <source>
        <dbReference type="ARBA" id="ARBA00022679"/>
    </source>
</evidence>
<keyword evidence="17" id="KW-1185">Reference proteome</keyword>
<evidence type="ECO:0000256" key="2">
    <source>
        <dbReference type="ARBA" id="ARBA00004922"/>
    </source>
</evidence>
<evidence type="ECO:0000256" key="15">
    <source>
        <dbReference type="SAM" id="MobiDB-lite"/>
    </source>
</evidence>
<feature type="transmembrane region" description="Helical" evidence="14">
    <location>
        <begin position="280"/>
        <end position="303"/>
    </location>
</feature>
<feature type="transmembrane region" description="Helical" evidence="14">
    <location>
        <begin position="465"/>
        <end position="484"/>
    </location>
</feature>
<evidence type="ECO:0000256" key="11">
    <source>
        <dbReference type="ARBA" id="ARBA00044743"/>
    </source>
</evidence>
<evidence type="ECO:0000256" key="7">
    <source>
        <dbReference type="ARBA" id="ARBA00022692"/>
    </source>
</evidence>
<accession>A0A427XW95</accession>
<evidence type="ECO:0000256" key="3">
    <source>
        <dbReference type="ARBA" id="ARBA00011964"/>
    </source>
</evidence>
<evidence type="ECO:0000256" key="14">
    <source>
        <dbReference type="RuleBase" id="RU364047"/>
    </source>
</evidence>
<keyword evidence="8 14" id="KW-0256">Endoplasmic reticulum</keyword>
<evidence type="ECO:0000256" key="1">
    <source>
        <dbReference type="ARBA" id="ARBA00004477"/>
    </source>
</evidence>
<feature type="transmembrane region" description="Helical" evidence="14">
    <location>
        <begin position="220"/>
        <end position="243"/>
    </location>
</feature>
<comment type="caution">
    <text evidence="16">The sequence shown here is derived from an EMBL/GenBank/DDBJ whole genome shotgun (WGS) entry which is preliminary data.</text>
</comment>
<feature type="transmembrane region" description="Helical" evidence="14">
    <location>
        <begin position="91"/>
        <end position="112"/>
    </location>
</feature>
<dbReference type="EC" id="2.4.1.258" evidence="3 14"/>
<sequence>MPPRKARPSTGDTPKKVSTPKKTTPKAKATPTSPTRSHKKLGPHHANVVPGGAASSSSSHAVDLETVELNLQTILSHPVDTVKALLFARRYFLLVAGLLALGNLVVGAIIILKVPYTKIDWPAYMQQVDMFLAGERDYSKIEGETGPLVYPALHLYIYTVFHKLLPAGARERPAQWIFLCVEFITFILVSAIYFLAGRTKHVPQWLLIPLVLSKRSHSIYLLRLFNDPFAMVLFYASVVLFMLENWKAASFVWSLALGVKMNILLFLPGLLVILFQYRGFFGVVDSTVIFACVQVGLPGIYFFDDKQQLKIYFLSAFDFGRQFLYEWTVNWKFLSEDKFLSPTFAKILLGAHAATLVAFGLWRWCPVPGGTVATLGRGLHNLRALFQPAIPITQLSSEHIPLVLFTSNLIGMTFARSLHYQFHAWYFHQLPMLLYFGLGNGAPSVLLGCMILLERAWDTFPATPGSSRTLLLVHLAMIAGLWLMGPKPKPAAAKNA</sequence>
<dbReference type="InterPro" id="IPR007873">
    <property type="entry name" value="Glycosyltransferase_ALG3"/>
</dbReference>
<comment type="similarity">
    <text evidence="13">Belongs to the glycosyltransferase ALG3 family.</text>
</comment>
<feature type="compositionally biased region" description="Low complexity" evidence="15">
    <location>
        <begin position="16"/>
        <end position="35"/>
    </location>
</feature>